<dbReference type="GO" id="GO:0005634">
    <property type="term" value="C:nucleus"/>
    <property type="evidence" value="ECO:0007669"/>
    <property type="project" value="UniProtKB-SubCell"/>
</dbReference>
<protein>
    <recommendedName>
        <fullName evidence="10">KAP NTPase domain-containing protein</fullName>
    </recommendedName>
</protein>
<comment type="similarity">
    <text evidence="9">Belongs to the GLYK kinase family.</text>
</comment>
<sequence>MVRPYSTQSVLEFVLQRLKVHREGPGAARPLVVGLSGPQGSGKSSVVKAVAAELRESPHRLNVVEYSLDDCYLTHADQVKVAQTGNSLVQHRGLPGTHDIQLCRDTMGSLLRQEPTSVPQYDKSAFQGEGDRASADEFLKTTPPYDVVLFEGWCVGFTSLPEAEVERLWQNSTGPLKQHKLKDVQYVNSRLREYSDIWDTFDAFVHLDAQSIQYVYQWRLQQEHAMIASGKTGMSDEGVRRFVDGYMPAYELYNHGLREFRGLKVSDAIRLQFDSNRRPIKQTKL</sequence>
<dbReference type="PANTHER" id="PTHR10285">
    <property type="entry name" value="URIDINE KINASE"/>
    <property type="match status" value="1"/>
</dbReference>
<dbReference type="EMBL" id="SWFS01000433">
    <property type="protein sequence ID" value="KAA8904204.1"/>
    <property type="molecule type" value="Genomic_DNA"/>
</dbReference>
<evidence type="ECO:0000259" key="10">
    <source>
        <dbReference type="Pfam" id="PF07693"/>
    </source>
</evidence>
<dbReference type="Gene3D" id="3.40.50.300">
    <property type="entry name" value="P-loop containing nucleotide triphosphate hydrolases"/>
    <property type="match status" value="1"/>
</dbReference>
<comment type="subcellular location">
    <subcellularLocation>
        <location evidence="2">Cytoplasm</location>
    </subcellularLocation>
    <subcellularLocation>
        <location evidence="1">Nucleus</location>
    </subcellularLocation>
</comment>
<evidence type="ECO:0000256" key="4">
    <source>
        <dbReference type="ARBA" id="ARBA00022679"/>
    </source>
</evidence>
<feature type="domain" description="KAP NTPase" evidence="10">
    <location>
        <begin position="27"/>
        <end position="67"/>
    </location>
</feature>
<keyword evidence="6" id="KW-0418">Kinase</keyword>
<evidence type="ECO:0000256" key="7">
    <source>
        <dbReference type="ARBA" id="ARBA00022840"/>
    </source>
</evidence>
<dbReference type="GO" id="GO:0005524">
    <property type="term" value="F:ATP binding"/>
    <property type="evidence" value="ECO:0007669"/>
    <property type="project" value="UniProtKB-KW"/>
</dbReference>
<dbReference type="OrthoDB" id="347435at2759"/>
<dbReference type="VEuPathDB" id="FungiDB:TRICI_005579"/>
<evidence type="ECO:0000256" key="1">
    <source>
        <dbReference type="ARBA" id="ARBA00004123"/>
    </source>
</evidence>
<dbReference type="InterPro" id="IPR027417">
    <property type="entry name" value="P-loop_NTPase"/>
</dbReference>
<keyword evidence="5" id="KW-0547">Nucleotide-binding</keyword>
<keyword evidence="12" id="KW-1185">Reference proteome</keyword>
<comment type="caution">
    <text evidence="11">The sequence shown here is derived from an EMBL/GenBank/DDBJ whole genome shotgun (WGS) entry which is preliminary data.</text>
</comment>
<dbReference type="GO" id="GO:0005737">
    <property type="term" value="C:cytoplasm"/>
    <property type="evidence" value="ECO:0007669"/>
    <property type="project" value="UniProtKB-SubCell"/>
</dbReference>
<evidence type="ECO:0000313" key="12">
    <source>
        <dbReference type="Proteomes" id="UP000761534"/>
    </source>
</evidence>
<organism evidence="11 12">
    <name type="scientific">Trichomonascus ciferrii</name>
    <dbReference type="NCBI Taxonomy" id="44093"/>
    <lineage>
        <taxon>Eukaryota</taxon>
        <taxon>Fungi</taxon>
        <taxon>Dikarya</taxon>
        <taxon>Ascomycota</taxon>
        <taxon>Saccharomycotina</taxon>
        <taxon>Dipodascomycetes</taxon>
        <taxon>Dipodascales</taxon>
        <taxon>Trichomonascaceae</taxon>
        <taxon>Trichomonascus</taxon>
        <taxon>Trichomonascus ciferrii complex</taxon>
    </lineage>
</organism>
<keyword evidence="4" id="KW-0808">Transferase</keyword>
<dbReference type="InterPro" id="IPR011646">
    <property type="entry name" value="KAP_P-loop"/>
</dbReference>
<keyword evidence="7" id="KW-0067">ATP-binding</keyword>
<dbReference type="AlphaFoldDB" id="A0A642URU5"/>
<evidence type="ECO:0000256" key="8">
    <source>
        <dbReference type="ARBA" id="ARBA00023242"/>
    </source>
</evidence>
<name>A0A642URU5_9ASCO</name>
<evidence type="ECO:0000256" key="9">
    <source>
        <dbReference type="ARBA" id="ARBA00061312"/>
    </source>
</evidence>
<evidence type="ECO:0000256" key="3">
    <source>
        <dbReference type="ARBA" id="ARBA00022490"/>
    </source>
</evidence>
<keyword evidence="3" id="KW-0963">Cytoplasm</keyword>
<dbReference type="FunFam" id="3.40.50.300:FF:001691">
    <property type="entry name" value="Probable ATP-dependent kinase TDA10"/>
    <property type="match status" value="1"/>
</dbReference>
<keyword evidence="8" id="KW-0539">Nucleus</keyword>
<dbReference type="Pfam" id="PF07693">
    <property type="entry name" value="KAP_NTPase"/>
    <property type="match status" value="1"/>
</dbReference>
<dbReference type="Proteomes" id="UP000761534">
    <property type="component" value="Unassembled WGS sequence"/>
</dbReference>
<reference evidence="11" key="1">
    <citation type="journal article" date="2019" name="G3 (Bethesda)">
        <title>Genome Assemblies of Two Rare Opportunistic Yeast Pathogens: Diutina rugosa (syn. Candida rugosa) and Trichomonascus ciferrii (syn. Candida ciferrii).</title>
        <authorList>
            <person name="Mixao V."/>
            <person name="Saus E."/>
            <person name="Hansen A.P."/>
            <person name="Lass-Florl C."/>
            <person name="Gabaldon T."/>
        </authorList>
    </citation>
    <scope>NUCLEOTIDE SEQUENCE</scope>
    <source>
        <strain evidence="11">CBS 4856</strain>
    </source>
</reference>
<evidence type="ECO:0000313" key="11">
    <source>
        <dbReference type="EMBL" id="KAA8904204.1"/>
    </source>
</evidence>
<evidence type="ECO:0000256" key="2">
    <source>
        <dbReference type="ARBA" id="ARBA00004496"/>
    </source>
</evidence>
<proteinExistence type="inferred from homology"/>
<dbReference type="GO" id="GO:0016301">
    <property type="term" value="F:kinase activity"/>
    <property type="evidence" value="ECO:0007669"/>
    <property type="project" value="UniProtKB-KW"/>
</dbReference>
<gene>
    <name evidence="11" type="ORF">TRICI_005579</name>
</gene>
<evidence type="ECO:0000256" key="5">
    <source>
        <dbReference type="ARBA" id="ARBA00022741"/>
    </source>
</evidence>
<dbReference type="SUPFAM" id="SSF52540">
    <property type="entry name" value="P-loop containing nucleoside triphosphate hydrolases"/>
    <property type="match status" value="1"/>
</dbReference>
<accession>A0A642URU5</accession>
<evidence type="ECO:0000256" key="6">
    <source>
        <dbReference type="ARBA" id="ARBA00022777"/>
    </source>
</evidence>